<name>A0A9R1CUT9_9BACT</name>
<dbReference type="RefSeq" id="WP_223930061.1">
    <property type="nucleotide sequence ID" value="NZ_BPTU01000004.1"/>
</dbReference>
<dbReference type="GO" id="GO:0008233">
    <property type="term" value="F:peptidase activity"/>
    <property type="evidence" value="ECO:0007669"/>
    <property type="project" value="InterPro"/>
</dbReference>
<dbReference type="GO" id="GO:0006508">
    <property type="term" value="P:proteolysis"/>
    <property type="evidence" value="ECO:0007669"/>
    <property type="project" value="InterPro"/>
</dbReference>
<dbReference type="PANTHER" id="PTHR41775">
    <property type="entry name" value="SECRETED PROTEIN-RELATED"/>
    <property type="match status" value="1"/>
</dbReference>
<feature type="chain" id="PRO_5040398443" description="Peptidase M6-like domain-containing protein" evidence="1">
    <location>
        <begin position="21"/>
        <end position="866"/>
    </location>
</feature>
<dbReference type="NCBIfam" id="TIGR03296">
    <property type="entry name" value="M6dom_TIGR03296"/>
    <property type="match status" value="1"/>
</dbReference>
<gene>
    <name evidence="3" type="ORF">PRLR5076_06980</name>
</gene>
<dbReference type="InterPro" id="IPR008757">
    <property type="entry name" value="Peptidase_M6-like_domain"/>
</dbReference>
<protein>
    <recommendedName>
        <fullName evidence="2">Peptidase M6-like domain-containing protein</fullName>
    </recommendedName>
</protein>
<evidence type="ECO:0000256" key="1">
    <source>
        <dbReference type="SAM" id="SignalP"/>
    </source>
</evidence>
<dbReference type="Pfam" id="PF05547">
    <property type="entry name" value="Peptidase_M6"/>
    <property type="match status" value="1"/>
</dbReference>
<dbReference type="Proteomes" id="UP000825483">
    <property type="component" value="Unassembled WGS sequence"/>
</dbReference>
<feature type="domain" description="Peptidase M6-like" evidence="2">
    <location>
        <begin position="157"/>
        <end position="389"/>
    </location>
</feature>
<dbReference type="EMBL" id="BPUB01000001">
    <property type="protein sequence ID" value="GJG57847.1"/>
    <property type="molecule type" value="Genomic_DNA"/>
</dbReference>
<reference evidence="3" key="1">
    <citation type="journal article" date="2022" name="Int. J. Syst. Evol. Microbiol.">
        <title>Prevotella lacticifex sp. nov., isolated from the rumen of cows.</title>
        <authorList>
            <person name="Shinkai T."/>
            <person name="Ikeyama N."/>
            <person name="Kumagai M."/>
            <person name="Ohmori H."/>
            <person name="Sakamoto M."/>
            <person name="Ohkuma M."/>
            <person name="Mitsumori M."/>
        </authorList>
    </citation>
    <scope>NUCLEOTIDE SEQUENCE</scope>
    <source>
        <strain evidence="3">R5076</strain>
    </source>
</reference>
<organism evidence="3 4">
    <name type="scientific">Prevotella lacticifex</name>
    <dbReference type="NCBI Taxonomy" id="2854755"/>
    <lineage>
        <taxon>Bacteria</taxon>
        <taxon>Pseudomonadati</taxon>
        <taxon>Bacteroidota</taxon>
        <taxon>Bacteroidia</taxon>
        <taxon>Bacteroidales</taxon>
        <taxon>Prevotellaceae</taxon>
        <taxon>Prevotella</taxon>
    </lineage>
</organism>
<evidence type="ECO:0000313" key="4">
    <source>
        <dbReference type="Proteomes" id="UP000825483"/>
    </source>
</evidence>
<dbReference type="AlphaFoldDB" id="A0A9R1CUT9"/>
<dbReference type="PANTHER" id="PTHR41775:SF1">
    <property type="entry name" value="PEPTIDASE M6-LIKE DOMAIN-CONTAINING PROTEIN"/>
    <property type="match status" value="1"/>
</dbReference>
<dbReference type="GeneID" id="72468751"/>
<evidence type="ECO:0000313" key="3">
    <source>
        <dbReference type="EMBL" id="GJG57847.1"/>
    </source>
</evidence>
<sequence length="866" mass="96683">MKRLLLAAVLLFTTATLALAIPAKRFWRTVVQPDGTELKLMLVGDERLHYFITEDTVPVLEYKNAYYYADGIGFGMTRSNTLAHNAGQRTASEAKMARAVSAKRIEQLRPITMQKLFRPTRPLMRRADSNGPFYSSDHRSITGQHKSIVILCEFPNKKFAAGHDSTYYWNMVNEEGYTNEEGAIGSIHDYFKDQSHGLLDLTFDVVGPIEMDYNYSHYGSGMSLDTQTGDNGWEFAYEALNKVDSLYPNLNWADYDWDGDGEVENLYLIYAGYGQATGGSSSTLWPAQTNFDDYNSFAAYYGYPQYNVNFDGVKINTFAYGNELYGSSSYNSKPQGMGTMTHEFSHCLGFPDLYNTDYTSSADMGNWSILAAGSYGGPQGIGWVPVGYTAYEKWAAGWIDYKEFGAMNDTIDSMKSTYNGGNAYVIYNDRMLKNADPKKLEYFVLENRTQNRWDTYIPAQGLEVLHVNYDEDLWNNNNVNNGSNGHSNVVLVPADNSNSSYNERYDLWPYNKKDSITPNSTPKLNFYNNQLDGTKTFAKKIVQIKWHAADSTVSFIFNPVDTMLTPAPTVEAKPIAATANSGSTRYFADSTTVTLTAPLGFIRYSTDSVNWKDYTEPFTIKDDSTTLYTYAWREAHDTSSVVQVLFVKQKRLDPPVISGDSVFVGSTKVTITADRGRVYYAVGNSTTRFRLYSVPITVSSTTTVRAFTRSTENAYLNSDTTVMSFRKMEVCAAPKISVSDDSTSIVITTNTDGGHIWFTTDTTKAFTEYDKPIDVTTVDDSITVWAYVSAEGKITSDTVSFTFVAPEKQPDAISAIIAGGLTGRISIYTVSGQPVATTDRIESVSLRPGLYIVRDEKGRTRKVTVK</sequence>
<proteinExistence type="predicted"/>
<dbReference type="SUPFAM" id="SSF55486">
    <property type="entry name" value="Metalloproteases ('zincins'), catalytic domain"/>
    <property type="match status" value="1"/>
</dbReference>
<keyword evidence="4" id="KW-1185">Reference proteome</keyword>
<evidence type="ECO:0000259" key="2">
    <source>
        <dbReference type="Pfam" id="PF05547"/>
    </source>
</evidence>
<keyword evidence="1" id="KW-0732">Signal</keyword>
<feature type="signal peptide" evidence="1">
    <location>
        <begin position="1"/>
        <end position="20"/>
    </location>
</feature>
<comment type="caution">
    <text evidence="3">The sequence shown here is derived from an EMBL/GenBank/DDBJ whole genome shotgun (WGS) entry which is preliminary data.</text>
</comment>
<accession>A0A9R1CUT9</accession>